<evidence type="ECO:0000256" key="1">
    <source>
        <dbReference type="SAM" id="MobiDB-lite"/>
    </source>
</evidence>
<dbReference type="InterPro" id="IPR027962">
    <property type="entry name" value="ERICH3"/>
</dbReference>
<feature type="compositionally biased region" description="Acidic residues" evidence="1">
    <location>
        <begin position="479"/>
        <end position="505"/>
    </location>
</feature>
<reference evidence="3" key="1">
    <citation type="submission" date="2019-04" db="EMBL/GenBank/DDBJ databases">
        <title>Genome assembly of Zosterops borbonicus 15179.</title>
        <authorList>
            <person name="Leroy T."/>
            <person name="Anselmetti Y."/>
            <person name="Tilak M.-K."/>
            <person name="Nabholz B."/>
        </authorList>
    </citation>
    <scope>NUCLEOTIDE SEQUENCE</scope>
    <source>
        <strain evidence="3">HGM_15179</strain>
        <tissue evidence="3">Muscle</tissue>
    </source>
</reference>
<dbReference type="PANTHER" id="PTHR23034">
    <property type="entry name" value="GLUTAMATE-RICH PROTEIN 3"/>
    <property type="match status" value="1"/>
</dbReference>
<dbReference type="Proteomes" id="UP000796761">
    <property type="component" value="Unassembled WGS sequence"/>
</dbReference>
<feature type="compositionally biased region" description="Polar residues" evidence="1">
    <location>
        <begin position="525"/>
        <end position="538"/>
    </location>
</feature>
<feature type="compositionally biased region" description="Polar residues" evidence="1">
    <location>
        <begin position="592"/>
        <end position="602"/>
    </location>
</feature>
<feature type="compositionally biased region" description="Polar residues" evidence="1">
    <location>
        <begin position="555"/>
        <end position="565"/>
    </location>
</feature>
<name>A0A8K1G4P1_9PASS</name>
<accession>A0A8K1G4P1</accession>
<feature type="compositionally biased region" description="Basic and acidic residues" evidence="1">
    <location>
        <begin position="659"/>
        <end position="675"/>
    </location>
</feature>
<feature type="compositionally biased region" description="Basic and acidic residues" evidence="1">
    <location>
        <begin position="635"/>
        <end position="649"/>
    </location>
</feature>
<evidence type="ECO:0000259" key="2">
    <source>
        <dbReference type="Pfam" id="PF15257"/>
    </source>
</evidence>
<keyword evidence="4" id="KW-1185">Reference proteome</keyword>
<comment type="caution">
    <text evidence="3">The sequence shown here is derived from an EMBL/GenBank/DDBJ whole genome shotgun (WGS) entry which is preliminary data.</text>
</comment>
<feature type="compositionally biased region" description="Acidic residues" evidence="1">
    <location>
        <begin position="514"/>
        <end position="524"/>
    </location>
</feature>
<dbReference type="PANTHER" id="PTHR23034:SF2">
    <property type="entry name" value="GLUTAMATE-RICH PROTEIN 3"/>
    <property type="match status" value="1"/>
</dbReference>
<evidence type="ECO:0000313" key="3">
    <source>
        <dbReference type="EMBL" id="TRZ11781.1"/>
    </source>
</evidence>
<dbReference type="EMBL" id="SWJQ01000668">
    <property type="protein sequence ID" value="TRZ11781.1"/>
    <property type="molecule type" value="Genomic_DNA"/>
</dbReference>
<sequence>MSAPQPRLLETYNSLTDKHLVGYFSNARIRRHLQKSGLISRSGRIIPEKEYRLNAMRRDHQGHILKCLADAITHKILDLEVYVMRQSLCLDPEPQGRKFLFFQLKHGGRSTAEMAHVHCPHPPLAPRCHHELCCPLAAGERACCPHWRSPGLGVDCCCGHYPHQHPTCEPAPSKVSSLRPITAPGKIQHLPLLQPLPGWAAARSVPKASRQKCHALEHDQHFARGAERKELRLLGSVGRMAGVSPYRLPVVSRGLVPLPPRGRRKRRRPLMLRPEPSTDTRFYATTGFNEQVLIKNTRGYPKSPLCSNAFVTMVYRGKSKHVSHREYKDEIRVYQQHCGTENICVYKGELLEGDTFQFTSKRHLGFPFSLTFYLNGLQVERLSSCCEYRYLRCSQLRGTNSYFRVLHVTGAPPCYRCIAAMGLDKKLRPPKKRRSVCCHRPVCCWGRALPCHPCGCIEPKCPEESVPVMLPCHEASVEAVEETPEETSEEEMMEDPYSEESEDSQADTCHKYDDDFEPDEEVNEEGQTGDQRNGMSESSSDDKTRNLDCGKESEASSQKALQASGSEKDDSDGYSDGRGSADAQQEGRPVDSLSSMGAQCSPDTDPGADTMADNGNGKEDSNIKTASDSAAHAHHGNENGEKKLFRMEENQETSALGKKGIDEAEKAEPEALTAREDTRIFHENIMAMQHDNPEVNGGFKQTESGESNTNEEKCPPVPWESRALNVEDGNEESPWCEEGAGEYSPPAWPCIPVLLLLPLCSSMVQLGDWLELL</sequence>
<organism evidence="3 4">
    <name type="scientific">Zosterops borbonicus</name>
    <dbReference type="NCBI Taxonomy" id="364589"/>
    <lineage>
        <taxon>Eukaryota</taxon>
        <taxon>Metazoa</taxon>
        <taxon>Chordata</taxon>
        <taxon>Craniata</taxon>
        <taxon>Vertebrata</taxon>
        <taxon>Euteleostomi</taxon>
        <taxon>Archelosauria</taxon>
        <taxon>Archosauria</taxon>
        <taxon>Dinosauria</taxon>
        <taxon>Saurischia</taxon>
        <taxon>Theropoda</taxon>
        <taxon>Coelurosauria</taxon>
        <taxon>Aves</taxon>
        <taxon>Neognathae</taxon>
        <taxon>Neoaves</taxon>
        <taxon>Telluraves</taxon>
        <taxon>Australaves</taxon>
        <taxon>Passeriformes</taxon>
        <taxon>Sylvioidea</taxon>
        <taxon>Zosteropidae</taxon>
        <taxon>Zosterops</taxon>
    </lineage>
</organism>
<feature type="domain" description="DUF4590" evidence="2">
    <location>
        <begin position="324"/>
        <end position="432"/>
    </location>
</feature>
<protein>
    <recommendedName>
        <fullName evidence="2">DUF4590 domain-containing protein</fullName>
    </recommendedName>
</protein>
<proteinExistence type="predicted"/>
<dbReference type="InterPro" id="IPR048257">
    <property type="entry name" value="DUF4590"/>
</dbReference>
<gene>
    <name evidence="3" type="ORF">HGM15179_015329</name>
</gene>
<feature type="compositionally biased region" description="Basic and acidic residues" evidence="1">
    <location>
        <begin position="540"/>
        <end position="554"/>
    </location>
</feature>
<evidence type="ECO:0000313" key="4">
    <source>
        <dbReference type="Proteomes" id="UP000796761"/>
    </source>
</evidence>
<dbReference type="AlphaFoldDB" id="A0A8K1G4P1"/>
<feature type="region of interest" description="Disordered" evidence="1">
    <location>
        <begin position="477"/>
        <end position="675"/>
    </location>
</feature>
<dbReference type="OrthoDB" id="120976at2759"/>
<dbReference type="Pfam" id="PF15257">
    <property type="entry name" value="DUF4590"/>
    <property type="match status" value="1"/>
</dbReference>